<organism evidence="3 4">
    <name type="scientific">Rotaria magnacalcarata</name>
    <dbReference type="NCBI Taxonomy" id="392030"/>
    <lineage>
        <taxon>Eukaryota</taxon>
        <taxon>Metazoa</taxon>
        <taxon>Spiralia</taxon>
        <taxon>Gnathifera</taxon>
        <taxon>Rotifera</taxon>
        <taxon>Eurotatoria</taxon>
        <taxon>Bdelloidea</taxon>
        <taxon>Philodinida</taxon>
        <taxon>Philodinidae</taxon>
        <taxon>Rotaria</taxon>
    </lineage>
</organism>
<evidence type="ECO:0000313" key="3">
    <source>
        <dbReference type="EMBL" id="CAF5063176.1"/>
    </source>
</evidence>
<dbReference type="Gene3D" id="2.60.60.20">
    <property type="entry name" value="PLAT/LH2 domain"/>
    <property type="match status" value="1"/>
</dbReference>
<name>A0A8S3EKX7_9BILA</name>
<evidence type="ECO:0000313" key="4">
    <source>
        <dbReference type="Proteomes" id="UP000676336"/>
    </source>
</evidence>
<dbReference type="InterPro" id="IPR036392">
    <property type="entry name" value="PLAT/LH2_dom_sf"/>
</dbReference>
<dbReference type="AlphaFoldDB" id="A0A8S3EKX7"/>
<reference evidence="3" key="1">
    <citation type="submission" date="2021-02" db="EMBL/GenBank/DDBJ databases">
        <authorList>
            <person name="Nowell W R."/>
        </authorList>
    </citation>
    <scope>NUCLEOTIDE SEQUENCE</scope>
</reference>
<gene>
    <name evidence="3" type="ORF">SMN809_LOCUS59880</name>
</gene>
<dbReference type="Proteomes" id="UP000676336">
    <property type="component" value="Unassembled WGS sequence"/>
</dbReference>
<sequence>PYKLTPFDDKRILFQDNHTDEFLLSSKYYVGPIKTLEISSSDEIDQWFIETIIIRDIIQEQVDFI</sequence>
<protein>
    <recommendedName>
        <fullName evidence="2">PLAT domain-containing protein</fullName>
    </recommendedName>
</protein>
<evidence type="ECO:0000259" key="2">
    <source>
        <dbReference type="PROSITE" id="PS50095"/>
    </source>
</evidence>
<comment type="caution">
    <text evidence="1">Lacks conserved residue(s) required for the propagation of feature annotation.</text>
</comment>
<feature type="domain" description="PLAT" evidence="2">
    <location>
        <begin position="1"/>
        <end position="65"/>
    </location>
</feature>
<dbReference type="SUPFAM" id="SSF49723">
    <property type="entry name" value="Lipase/lipooxygenase domain (PLAT/LH2 domain)"/>
    <property type="match status" value="1"/>
</dbReference>
<feature type="non-terminal residue" evidence="3">
    <location>
        <position position="1"/>
    </location>
</feature>
<accession>A0A8S3EKX7</accession>
<dbReference type="PROSITE" id="PS50095">
    <property type="entry name" value="PLAT"/>
    <property type="match status" value="1"/>
</dbReference>
<evidence type="ECO:0000256" key="1">
    <source>
        <dbReference type="PROSITE-ProRule" id="PRU00152"/>
    </source>
</evidence>
<dbReference type="EMBL" id="CAJOBI010230427">
    <property type="protein sequence ID" value="CAF5063176.1"/>
    <property type="molecule type" value="Genomic_DNA"/>
</dbReference>
<dbReference type="InterPro" id="IPR001024">
    <property type="entry name" value="PLAT/LH2_dom"/>
</dbReference>
<comment type="caution">
    <text evidence="3">The sequence shown here is derived from an EMBL/GenBank/DDBJ whole genome shotgun (WGS) entry which is preliminary data.</text>
</comment>
<proteinExistence type="predicted"/>